<comment type="similarity">
    <text evidence="2 10">Belongs to the mitochondrial carrier (TC 2.A.29) family.</text>
</comment>
<evidence type="ECO:0000256" key="2">
    <source>
        <dbReference type="ARBA" id="ARBA00006375"/>
    </source>
</evidence>
<evidence type="ECO:0000313" key="13">
    <source>
        <dbReference type="Proteomes" id="UP000238350"/>
    </source>
</evidence>
<dbReference type="InterPro" id="IPR023395">
    <property type="entry name" value="MCP_dom_sf"/>
</dbReference>
<evidence type="ECO:0008006" key="14">
    <source>
        <dbReference type="Google" id="ProtNLM"/>
    </source>
</evidence>
<gene>
    <name evidence="12" type="ORF">B9G98_01098</name>
</gene>
<reference evidence="12 13" key="1">
    <citation type="submission" date="2017-04" db="EMBL/GenBank/DDBJ databases">
        <title>Genome sequencing of [Candida] sorbophila.</title>
        <authorList>
            <person name="Ahn J.O."/>
        </authorList>
    </citation>
    <scope>NUCLEOTIDE SEQUENCE [LARGE SCALE GENOMIC DNA]</scope>
    <source>
        <strain evidence="12 13">DS02</strain>
    </source>
</reference>
<dbReference type="GO" id="GO:0006843">
    <property type="term" value="P:mitochondrial citrate transmembrane transport"/>
    <property type="evidence" value="ECO:0007669"/>
    <property type="project" value="TreeGrafter"/>
</dbReference>
<keyword evidence="6" id="KW-1133">Transmembrane helix</keyword>
<protein>
    <recommendedName>
        <fullName evidence="14">Mitochondrial carrier</fullName>
    </recommendedName>
</protein>
<keyword evidence="8 9" id="KW-0472">Membrane</keyword>
<evidence type="ECO:0000256" key="9">
    <source>
        <dbReference type="PROSITE-ProRule" id="PRU00282"/>
    </source>
</evidence>
<evidence type="ECO:0000313" key="12">
    <source>
        <dbReference type="EMBL" id="PRT53478.1"/>
    </source>
</evidence>
<sequence>MSETLFGTAVASVTASVVESCVTYPLEYLKVREQIAIRPLGMAEKFRVPNYTSVFYKGSSALILGSAVKTMVRFRVYNWATKFMTESSSGKPSAIASAGQMAVAGILTGIAESVILVPFESVKTTMIESSALGKGYAEGSLPVPGSKGTEAAFKTTTTPRPVSSNAGTKRPRQIRPQIAVMPQNSLYEVSEAQGFLRTAQKMYSDRGVRAFWQGFNPTILRQIANSSLNFTTYNFLRQIFTPNEEVIGLTPLVALTGITGLVQALATQPIDVIKSRMQTTNGLKLYGNSLLCAYRIYSEEGVARLWAGVFPRWLRIWLSGGIMFVVYEQSNRHIQSLMKENPFAWK</sequence>
<feature type="repeat" description="Solcar" evidence="9">
    <location>
        <begin position="251"/>
        <end position="333"/>
    </location>
</feature>
<dbReference type="AlphaFoldDB" id="A0A2T0FEQ8"/>
<feature type="repeat" description="Solcar" evidence="9">
    <location>
        <begin position="3"/>
        <end position="83"/>
    </location>
</feature>
<dbReference type="GeneID" id="36514847"/>
<organism evidence="12 13">
    <name type="scientific">Wickerhamiella sorbophila</name>
    <dbReference type="NCBI Taxonomy" id="45607"/>
    <lineage>
        <taxon>Eukaryota</taxon>
        <taxon>Fungi</taxon>
        <taxon>Dikarya</taxon>
        <taxon>Ascomycota</taxon>
        <taxon>Saccharomycotina</taxon>
        <taxon>Dipodascomycetes</taxon>
        <taxon>Dipodascales</taxon>
        <taxon>Trichomonascaceae</taxon>
        <taxon>Wickerhamiella</taxon>
    </lineage>
</organism>
<dbReference type="SUPFAM" id="SSF103506">
    <property type="entry name" value="Mitochondrial carrier"/>
    <property type="match status" value="1"/>
</dbReference>
<accession>A0A2T0FEQ8</accession>
<feature type="region of interest" description="Disordered" evidence="11">
    <location>
        <begin position="152"/>
        <end position="171"/>
    </location>
</feature>
<comment type="caution">
    <text evidence="12">The sequence shown here is derived from an EMBL/GenBank/DDBJ whole genome shotgun (WGS) entry which is preliminary data.</text>
</comment>
<dbReference type="Pfam" id="PF00153">
    <property type="entry name" value="Mito_carr"/>
    <property type="match status" value="3"/>
</dbReference>
<dbReference type="EMBL" id="NDIQ01000001">
    <property type="protein sequence ID" value="PRT53478.1"/>
    <property type="molecule type" value="Genomic_DNA"/>
</dbReference>
<keyword evidence="5" id="KW-0677">Repeat</keyword>
<feature type="repeat" description="Solcar" evidence="9">
    <location>
        <begin position="96"/>
        <end position="239"/>
    </location>
</feature>
<dbReference type="Gene3D" id="1.50.40.10">
    <property type="entry name" value="Mitochondrial carrier domain"/>
    <property type="match status" value="1"/>
</dbReference>
<dbReference type="InterPro" id="IPR049563">
    <property type="entry name" value="TXTP-like"/>
</dbReference>
<proteinExistence type="inferred from homology"/>
<keyword evidence="3 10" id="KW-0813">Transport</keyword>
<name>A0A2T0FEQ8_9ASCO</name>
<feature type="compositionally biased region" description="Polar residues" evidence="11">
    <location>
        <begin position="154"/>
        <end position="167"/>
    </location>
</feature>
<dbReference type="InterPro" id="IPR018108">
    <property type="entry name" value="MCP_transmembrane"/>
</dbReference>
<dbReference type="STRING" id="45607.A0A2T0FEQ8"/>
<dbReference type="RefSeq" id="XP_024663424.1">
    <property type="nucleotide sequence ID" value="XM_024807656.1"/>
</dbReference>
<keyword evidence="4 9" id="KW-0812">Transmembrane</keyword>
<dbReference type="PROSITE" id="PS50920">
    <property type="entry name" value="SOLCAR"/>
    <property type="match status" value="3"/>
</dbReference>
<evidence type="ECO:0000256" key="3">
    <source>
        <dbReference type="ARBA" id="ARBA00022448"/>
    </source>
</evidence>
<dbReference type="GO" id="GO:0071913">
    <property type="term" value="F:citrate secondary active transmembrane transporter activity"/>
    <property type="evidence" value="ECO:0007669"/>
    <property type="project" value="TreeGrafter"/>
</dbReference>
<dbReference type="PANTHER" id="PTHR45788">
    <property type="entry name" value="SUCCINATE/FUMARATE MITOCHONDRIAL TRANSPORTER-RELATED"/>
    <property type="match status" value="1"/>
</dbReference>
<evidence type="ECO:0000256" key="10">
    <source>
        <dbReference type="RuleBase" id="RU000488"/>
    </source>
</evidence>
<evidence type="ECO:0000256" key="5">
    <source>
        <dbReference type="ARBA" id="ARBA00022737"/>
    </source>
</evidence>
<evidence type="ECO:0000256" key="6">
    <source>
        <dbReference type="ARBA" id="ARBA00022989"/>
    </source>
</evidence>
<dbReference type="PANTHER" id="PTHR45788:SF5">
    <property type="entry name" value="AFR253WP"/>
    <property type="match status" value="1"/>
</dbReference>
<dbReference type="OrthoDB" id="44467at2759"/>
<evidence type="ECO:0000256" key="4">
    <source>
        <dbReference type="ARBA" id="ARBA00022692"/>
    </source>
</evidence>
<evidence type="ECO:0000256" key="1">
    <source>
        <dbReference type="ARBA" id="ARBA00004225"/>
    </source>
</evidence>
<evidence type="ECO:0000256" key="11">
    <source>
        <dbReference type="SAM" id="MobiDB-lite"/>
    </source>
</evidence>
<evidence type="ECO:0000256" key="7">
    <source>
        <dbReference type="ARBA" id="ARBA00023128"/>
    </source>
</evidence>
<dbReference type="GO" id="GO:0031966">
    <property type="term" value="C:mitochondrial membrane"/>
    <property type="evidence" value="ECO:0007669"/>
    <property type="project" value="UniProtKB-SubCell"/>
</dbReference>
<comment type="subcellular location">
    <subcellularLocation>
        <location evidence="1">Mitochondrion membrane</location>
        <topology evidence="1">Multi-pass membrane protein</topology>
    </subcellularLocation>
</comment>
<dbReference type="Proteomes" id="UP000238350">
    <property type="component" value="Unassembled WGS sequence"/>
</dbReference>
<evidence type="ECO:0000256" key="8">
    <source>
        <dbReference type="ARBA" id="ARBA00023136"/>
    </source>
</evidence>
<keyword evidence="7" id="KW-0496">Mitochondrion</keyword>
<keyword evidence="13" id="KW-1185">Reference proteome</keyword>